<dbReference type="PANTHER" id="PTHR30055">
    <property type="entry name" value="HTH-TYPE TRANSCRIPTIONAL REGULATOR RUTR"/>
    <property type="match status" value="1"/>
</dbReference>
<proteinExistence type="predicted"/>
<dbReference type="GO" id="GO:0003700">
    <property type="term" value="F:DNA-binding transcription factor activity"/>
    <property type="evidence" value="ECO:0007669"/>
    <property type="project" value="TreeGrafter"/>
</dbReference>
<dbReference type="eggNOG" id="COG1309">
    <property type="taxonomic scope" value="Bacteria"/>
</dbReference>
<evidence type="ECO:0000259" key="3">
    <source>
        <dbReference type="PROSITE" id="PS50977"/>
    </source>
</evidence>
<dbReference type="RefSeq" id="WP_006974956.1">
    <property type="nucleotide sequence ID" value="NZ_ABCS01000078.1"/>
</dbReference>
<dbReference type="AlphaFoldDB" id="A6GE16"/>
<dbReference type="PRINTS" id="PR00455">
    <property type="entry name" value="HTHTETR"/>
</dbReference>
<dbReference type="InterPro" id="IPR001647">
    <property type="entry name" value="HTH_TetR"/>
</dbReference>
<dbReference type="PANTHER" id="PTHR30055:SF226">
    <property type="entry name" value="HTH-TYPE TRANSCRIPTIONAL REGULATOR PKSA"/>
    <property type="match status" value="1"/>
</dbReference>
<accession>A6GE16</accession>
<dbReference type="Gene3D" id="1.10.357.10">
    <property type="entry name" value="Tetracycline Repressor, domain 2"/>
    <property type="match status" value="1"/>
</dbReference>
<evidence type="ECO:0000256" key="2">
    <source>
        <dbReference type="PROSITE-ProRule" id="PRU00335"/>
    </source>
</evidence>
<keyword evidence="5" id="KW-1185">Reference proteome</keyword>
<dbReference type="GO" id="GO:0000976">
    <property type="term" value="F:transcription cis-regulatory region binding"/>
    <property type="evidence" value="ECO:0007669"/>
    <property type="project" value="TreeGrafter"/>
</dbReference>
<dbReference type="PROSITE" id="PS50977">
    <property type="entry name" value="HTH_TETR_2"/>
    <property type="match status" value="1"/>
</dbReference>
<gene>
    <name evidence="4" type="ORF">PPSIR1_08207</name>
</gene>
<sequence length="230" mass="24634">MAGSRRPPTRRDGDARRGALLEAALELFAERGYAGASARAITSRANANVAAIKYYFGDKAGLYHAALELAHARMLAAVPDSAERSEDPEQALRDWYESRMRVAVRVHVDGDPAARLLVRTASEAAIVPQLDAFVGRASQAMQAELEVLLARLDSSADAASVEGAARLLLFFGTHLAEDAAALERFGLSLPRGGAELDDFLERTWTFLRAGVLAALSQPTPSKPPEPPTSP</sequence>
<organism evidence="4 5">
    <name type="scientific">Plesiocystis pacifica SIR-1</name>
    <dbReference type="NCBI Taxonomy" id="391625"/>
    <lineage>
        <taxon>Bacteria</taxon>
        <taxon>Pseudomonadati</taxon>
        <taxon>Myxococcota</taxon>
        <taxon>Polyangia</taxon>
        <taxon>Nannocystales</taxon>
        <taxon>Nannocystaceae</taxon>
        <taxon>Plesiocystis</taxon>
    </lineage>
</organism>
<dbReference type="STRING" id="391625.PPSIR1_08207"/>
<name>A6GE16_9BACT</name>
<reference evidence="4 5" key="1">
    <citation type="submission" date="2007-06" db="EMBL/GenBank/DDBJ databases">
        <authorList>
            <person name="Shimkets L."/>
            <person name="Ferriera S."/>
            <person name="Johnson J."/>
            <person name="Kravitz S."/>
            <person name="Beeson K."/>
            <person name="Sutton G."/>
            <person name="Rogers Y.-H."/>
            <person name="Friedman R."/>
            <person name="Frazier M."/>
            <person name="Venter J.C."/>
        </authorList>
    </citation>
    <scope>NUCLEOTIDE SEQUENCE [LARGE SCALE GENOMIC DNA]</scope>
    <source>
        <strain evidence="4 5">SIR-1</strain>
    </source>
</reference>
<protein>
    <recommendedName>
        <fullName evidence="3">HTH tetR-type domain-containing protein</fullName>
    </recommendedName>
</protein>
<evidence type="ECO:0000313" key="4">
    <source>
        <dbReference type="EMBL" id="EDM75882.1"/>
    </source>
</evidence>
<feature type="domain" description="HTH tetR-type" evidence="3">
    <location>
        <begin position="14"/>
        <end position="74"/>
    </location>
</feature>
<comment type="caution">
    <text evidence="4">The sequence shown here is derived from an EMBL/GenBank/DDBJ whole genome shotgun (WGS) entry which is preliminary data.</text>
</comment>
<dbReference type="OrthoDB" id="9790413at2"/>
<evidence type="ECO:0000256" key="1">
    <source>
        <dbReference type="ARBA" id="ARBA00023125"/>
    </source>
</evidence>
<dbReference type="InterPro" id="IPR009057">
    <property type="entry name" value="Homeodomain-like_sf"/>
</dbReference>
<dbReference type="Proteomes" id="UP000005801">
    <property type="component" value="Unassembled WGS sequence"/>
</dbReference>
<dbReference type="InterPro" id="IPR050109">
    <property type="entry name" value="HTH-type_TetR-like_transc_reg"/>
</dbReference>
<evidence type="ECO:0000313" key="5">
    <source>
        <dbReference type="Proteomes" id="UP000005801"/>
    </source>
</evidence>
<dbReference type="EMBL" id="ABCS01000078">
    <property type="protein sequence ID" value="EDM75882.1"/>
    <property type="molecule type" value="Genomic_DNA"/>
</dbReference>
<dbReference type="Pfam" id="PF00440">
    <property type="entry name" value="TetR_N"/>
    <property type="match status" value="1"/>
</dbReference>
<dbReference type="SUPFAM" id="SSF46689">
    <property type="entry name" value="Homeodomain-like"/>
    <property type="match status" value="1"/>
</dbReference>
<keyword evidence="1 2" id="KW-0238">DNA-binding</keyword>
<feature type="DNA-binding region" description="H-T-H motif" evidence="2">
    <location>
        <begin position="37"/>
        <end position="56"/>
    </location>
</feature>